<feature type="transmembrane region" description="Helical" evidence="7">
    <location>
        <begin position="692"/>
        <end position="725"/>
    </location>
</feature>
<dbReference type="PANTHER" id="PTHR46426">
    <property type="entry name" value="PROTEIN DISULFIDE-ISOMERASE TMX3"/>
    <property type="match status" value="1"/>
</dbReference>
<dbReference type="InterPro" id="IPR036249">
    <property type="entry name" value="Thioredoxin-like_sf"/>
</dbReference>
<evidence type="ECO:0000256" key="1">
    <source>
        <dbReference type="ARBA" id="ARBA00004389"/>
    </source>
</evidence>
<evidence type="ECO:0000256" key="7">
    <source>
        <dbReference type="SAM" id="Phobius"/>
    </source>
</evidence>
<feature type="domain" description="Thioredoxin" evidence="9">
    <location>
        <begin position="313"/>
        <end position="434"/>
    </location>
</feature>
<accession>A0A9W8H2X0</accession>
<feature type="chain" id="PRO_5040916966" description="Thioredoxin domain-containing protein" evidence="8">
    <location>
        <begin position="22"/>
        <end position="743"/>
    </location>
</feature>
<dbReference type="SUPFAM" id="SSF52833">
    <property type="entry name" value="Thioredoxin-like"/>
    <property type="match status" value="3"/>
</dbReference>
<keyword evidence="11" id="KW-1185">Reference proteome</keyword>
<keyword evidence="3 7" id="KW-1133">Transmembrane helix</keyword>
<evidence type="ECO:0000256" key="8">
    <source>
        <dbReference type="SAM" id="SignalP"/>
    </source>
</evidence>
<dbReference type="InterPro" id="IPR013766">
    <property type="entry name" value="Thioredoxin_domain"/>
</dbReference>
<evidence type="ECO:0000256" key="5">
    <source>
        <dbReference type="ARBA" id="ARBA00045246"/>
    </source>
</evidence>
<comment type="caution">
    <text evidence="10">The sequence shown here is derived from an EMBL/GenBank/DDBJ whole genome shotgun (WGS) entry which is preliminary data.</text>
</comment>
<dbReference type="Proteomes" id="UP001140172">
    <property type="component" value="Unassembled WGS sequence"/>
</dbReference>
<feature type="compositionally biased region" description="Basic and acidic residues" evidence="6">
    <location>
        <begin position="299"/>
        <end position="315"/>
    </location>
</feature>
<evidence type="ECO:0000256" key="4">
    <source>
        <dbReference type="ARBA" id="ARBA00023136"/>
    </source>
</evidence>
<dbReference type="InterPro" id="IPR052250">
    <property type="entry name" value="PDI_TMX3"/>
</dbReference>
<reference evidence="10" key="1">
    <citation type="submission" date="2022-07" db="EMBL/GenBank/DDBJ databases">
        <title>Phylogenomic reconstructions and comparative analyses of Kickxellomycotina fungi.</title>
        <authorList>
            <person name="Reynolds N.K."/>
            <person name="Stajich J.E."/>
            <person name="Barry K."/>
            <person name="Grigoriev I.V."/>
            <person name="Crous P."/>
            <person name="Smith M.E."/>
        </authorList>
    </citation>
    <scope>NUCLEOTIDE SEQUENCE</scope>
    <source>
        <strain evidence="10">BCRC 34489</strain>
    </source>
</reference>
<dbReference type="GO" id="GO:0005789">
    <property type="term" value="C:endoplasmic reticulum membrane"/>
    <property type="evidence" value="ECO:0007669"/>
    <property type="project" value="UniProtKB-SubCell"/>
</dbReference>
<keyword evidence="8" id="KW-0732">Signal</keyword>
<dbReference type="Pfam" id="PF00085">
    <property type="entry name" value="Thioredoxin"/>
    <property type="match status" value="3"/>
</dbReference>
<proteinExistence type="predicted"/>
<keyword evidence="4 7" id="KW-0472">Membrane</keyword>
<dbReference type="PROSITE" id="PS51352">
    <property type="entry name" value="THIOREDOXIN_2"/>
    <property type="match status" value="2"/>
</dbReference>
<evidence type="ECO:0000313" key="11">
    <source>
        <dbReference type="Proteomes" id="UP001140172"/>
    </source>
</evidence>
<comment type="function">
    <text evidence="5">Probable disulfide isomerase, which participates in the folding of proteins containing disulfide bonds. May act as a dithiol oxidase. Acts as a regulator of endoplasmic reticulum-mitochondria contact sites via its ability to regulate redox signals.</text>
</comment>
<evidence type="ECO:0000259" key="9">
    <source>
        <dbReference type="PROSITE" id="PS51352"/>
    </source>
</evidence>
<feature type="signal peptide" evidence="8">
    <location>
        <begin position="1"/>
        <end position="21"/>
    </location>
</feature>
<gene>
    <name evidence="10" type="ORF">GGI15_004395</name>
</gene>
<keyword evidence="2 7" id="KW-0812">Transmembrane</keyword>
<dbReference type="AlphaFoldDB" id="A0A9W8H2X0"/>
<evidence type="ECO:0000313" key="10">
    <source>
        <dbReference type="EMBL" id="KAJ2777795.1"/>
    </source>
</evidence>
<feature type="domain" description="Thioredoxin" evidence="9">
    <location>
        <begin position="137"/>
        <end position="267"/>
    </location>
</feature>
<name>A0A9W8H2X0_9FUNG</name>
<dbReference type="OrthoDB" id="72053at2759"/>
<dbReference type="Gene3D" id="3.40.30.10">
    <property type="entry name" value="Glutaredoxin"/>
    <property type="match status" value="4"/>
</dbReference>
<evidence type="ECO:0000256" key="2">
    <source>
        <dbReference type="ARBA" id="ARBA00022692"/>
    </source>
</evidence>
<dbReference type="PANTHER" id="PTHR46426:SF1">
    <property type="entry name" value="PROTEIN DISULFIDE-ISOMERASE TMX3"/>
    <property type="match status" value="1"/>
</dbReference>
<dbReference type="InterPro" id="IPR017937">
    <property type="entry name" value="Thioredoxin_CS"/>
</dbReference>
<comment type="subcellular location">
    <subcellularLocation>
        <location evidence="1">Endoplasmic reticulum membrane</location>
        <topology evidence="1">Single-pass membrane protein</topology>
    </subcellularLocation>
</comment>
<evidence type="ECO:0000256" key="3">
    <source>
        <dbReference type="ARBA" id="ARBA00022989"/>
    </source>
</evidence>
<evidence type="ECO:0000256" key="6">
    <source>
        <dbReference type="SAM" id="MobiDB-lite"/>
    </source>
</evidence>
<dbReference type="PROSITE" id="PS00194">
    <property type="entry name" value="THIOREDOXIN_1"/>
    <property type="match status" value="2"/>
</dbReference>
<sequence>MELSARLLLGVLLALISQVLARGAPVGQKTHILDEHNFETTTRSGTWIVKHYSPTCMHCLHFQPKWDAVVAARSVELFEKDVHFGEIDCLENMQLCQLNKVESWPRVLVFSDSKVVDSLNGDRTEQELREFIDKALAPAGDAAAVVVQQRKYTDNSVILDATNFTQATEQGIWLVKLYSPTCPHCRAMAPDWTKMTDELADQMAAVGVTFGQVDCPANKKVCEANHVDGYPTVNLFVNGVYIEEIYARYKYQSMKDYTLELIKRIGAKEFEKPAPPVVNNDNRDWDDADDTPASAVSSVKEKTPKEEEERKHDESVVVAEDEPLPNYNPDGEVVALTVQNFAERTASGPWFIKFYAPWCGHCQHLAPTWIKLGEAAKGKVNVGEINCDENGELCKKYNVQGYPSLKLLWEGESVEFKASRDLDTMVGFVDHVLSKPNNVHSIADLRTEQSKKDVVFVLAYSATDTAAKTKASLSRVKANAQKMFQSRNLNLVTDLDVAREALGSHIKDLSTPVLAALKDGRIVEYEGSLTSDDQLREWFYAERFPLLPELSRENSDDLFYDSEYLVLAILDTERGAEHVAAYRDVARDAAIEYTRSQTQASGGSTKGSVRFAWVDGIKWAAYVDRVFGLKRGSWPAIVIAQPGEDRFFVADTKGMPIEPTKMGIFLAVRAAVEGRLRAKSTNSIIFQAVNVFAGAMMAVFAMLFGSMVRTLVTVSVIAFIGYALYRRGGQRSRSGSFNMVKGD</sequence>
<feature type="region of interest" description="Disordered" evidence="6">
    <location>
        <begin position="272"/>
        <end position="315"/>
    </location>
</feature>
<dbReference type="Pfam" id="PF13848">
    <property type="entry name" value="Thioredoxin_6"/>
    <property type="match status" value="1"/>
</dbReference>
<dbReference type="EMBL" id="JANBUM010000389">
    <property type="protein sequence ID" value="KAJ2777795.1"/>
    <property type="molecule type" value="Genomic_DNA"/>
</dbReference>
<protein>
    <recommendedName>
        <fullName evidence="9">Thioredoxin domain-containing protein</fullName>
    </recommendedName>
</protein>
<dbReference type="CDD" id="cd02961">
    <property type="entry name" value="PDI_a_family"/>
    <property type="match status" value="3"/>
</dbReference>
<organism evidence="10 11">
    <name type="scientific">Coemansia interrupta</name>
    <dbReference type="NCBI Taxonomy" id="1126814"/>
    <lineage>
        <taxon>Eukaryota</taxon>
        <taxon>Fungi</taxon>
        <taxon>Fungi incertae sedis</taxon>
        <taxon>Zoopagomycota</taxon>
        <taxon>Kickxellomycotina</taxon>
        <taxon>Kickxellomycetes</taxon>
        <taxon>Kickxellales</taxon>
        <taxon>Kickxellaceae</taxon>
        <taxon>Coemansia</taxon>
    </lineage>
</organism>